<evidence type="ECO:0000313" key="5">
    <source>
        <dbReference type="Proteomes" id="UP001139011"/>
    </source>
</evidence>
<sequence length="482" mass="53024">MTETQTSLLNDKKLYLYIDGKHVQTEQTIPVYHKYTGEVIANIAKASKHHVDQAVSAAEKNFNTDKLTAFQRSAILSKAADLMEERRKDFELSLVKEVGKTQKDAAGELDRTINTIRLSSEEAKRIAGEMIPLQATEGADNRLGFTIRVPKGVIGVITPFNYPLLLGVHKIAPALAAGNTIVIKPATTTPLATFQLVDLLEEAGLPKGYINIVTGAGSEVGEWLLEDERIAMYTFTGSGEVGRHIKERSGLRPVALELGNNSPNIVHSDADLELAAKLTASRSFHNAGQACIAVQRLYVHQSSLNDFTERYLHYVQQLKVGDPEIAETDVGPMISEKEAIRSEKWVNEAIEQGAKSLLPVKREGALLFPTVLVNTKPEMKVVCKEVFAPIVCIIPYQDIEEAFLCANQSEYGLQAGIFTRDLQLAMRAAKVLQYGGVIINDVSTYRNDVMPYGGVKNSGIGKEGPHYAIQEMTDERMVVMNL</sequence>
<dbReference type="RefSeq" id="WP_248252876.1">
    <property type="nucleotide sequence ID" value="NZ_JAIWJX010000002.1"/>
</dbReference>
<dbReference type="InterPro" id="IPR015590">
    <property type="entry name" value="Aldehyde_DH_dom"/>
</dbReference>
<evidence type="ECO:0000313" key="4">
    <source>
        <dbReference type="EMBL" id="MCK6257374.1"/>
    </source>
</evidence>
<dbReference type="InterPro" id="IPR016163">
    <property type="entry name" value="Ald_DH_C"/>
</dbReference>
<dbReference type="InterPro" id="IPR016161">
    <property type="entry name" value="Ald_DH/histidinol_DH"/>
</dbReference>
<evidence type="ECO:0000259" key="3">
    <source>
        <dbReference type="Pfam" id="PF00171"/>
    </source>
</evidence>
<reference evidence="4" key="1">
    <citation type="submission" date="2021-09" db="EMBL/GenBank/DDBJ databases">
        <title>Genome analysis of Fictibacillus sp. KIGAM418 isolated from marine sediment.</title>
        <authorList>
            <person name="Seo M.-J."/>
            <person name="Cho E.-S."/>
            <person name="Hwang C.Y."/>
        </authorList>
    </citation>
    <scope>NUCLEOTIDE SEQUENCE</scope>
    <source>
        <strain evidence="4">KIGAM418</strain>
    </source>
</reference>
<dbReference type="GO" id="GO:0008911">
    <property type="term" value="F:lactaldehyde dehydrogenase (NAD+) activity"/>
    <property type="evidence" value="ECO:0007669"/>
    <property type="project" value="TreeGrafter"/>
</dbReference>
<dbReference type="CDD" id="cd07149">
    <property type="entry name" value="ALDH_y4uC"/>
    <property type="match status" value="1"/>
</dbReference>
<evidence type="ECO:0000256" key="2">
    <source>
        <dbReference type="ARBA" id="ARBA00023002"/>
    </source>
</evidence>
<dbReference type="PANTHER" id="PTHR42991:SF1">
    <property type="entry name" value="ALDEHYDE DEHYDROGENASE"/>
    <property type="match status" value="1"/>
</dbReference>
<dbReference type="FunFam" id="3.40.605.10:FF:000007">
    <property type="entry name" value="NAD/NADP-dependent betaine aldehyde dehydrogenase"/>
    <property type="match status" value="1"/>
</dbReference>
<dbReference type="Pfam" id="PF00171">
    <property type="entry name" value="Aldedh"/>
    <property type="match status" value="1"/>
</dbReference>
<keyword evidence="5" id="KW-1185">Reference proteome</keyword>
<dbReference type="Proteomes" id="UP001139011">
    <property type="component" value="Unassembled WGS sequence"/>
</dbReference>
<dbReference type="InterPro" id="IPR016162">
    <property type="entry name" value="Ald_DH_N"/>
</dbReference>
<dbReference type="Gene3D" id="3.40.309.10">
    <property type="entry name" value="Aldehyde Dehydrogenase, Chain A, domain 2"/>
    <property type="match status" value="1"/>
</dbReference>
<keyword evidence="2" id="KW-0560">Oxidoreductase</keyword>
<feature type="domain" description="Aldehyde dehydrogenase" evidence="3">
    <location>
        <begin position="26"/>
        <end position="477"/>
    </location>
</feature>
<dbReference type="Gene3D" id="3.40.605.10">
    <property type="entry name" value="Aldehyde Dehydrogenase, Chain A, domain 1"/>
    <property type="match status" value="1"/>
</dbReference>
<comment type="similarity">
    <text evidence="1">Belongs to the aldehyde dehydrogenase family.</text>
</comment>
<dbReference type="SUPFAM" id="SSF53720">
    <property type="entry name" value="ALDH-like"/>
    <property type="match status" value="1"/>
</dbReference>
<dbReference type="InterPro" id="IPR051020">
    <property type="entry name" value="ALDH-related_metabolic_enz"/>
</dbReference>
<dbReference type="AlphaFoldDB" id="A0A9X1XB14"/>
<protein>
    <submittedName>
        <fullName evidence="4">Aldehyde dehydrogenase family protein</fullName>
    </submittedName>
</protein>
<evidence type="ECO:0000256" key="1">
    <source>
        <dbReference type="ARBA" id="ARBA00009986"/>
    </source>
</evidence>
<dbReference type="PANTHER" id="PTHR42991">
    <property type="entry name" value="ALDEHYDE DEHYDROGENASE"/>
    <property type="match status" value="1"/>
</dbReference>
<comment type="caution">
    <text evidence="4">The sequence shown here is derived from an EMBL/GenBank/DDBJ whole genome shotgun (WGS) entry which is preliminary data.</text>
</comment>
<dbReference type="EMBL" id="JAIWJX010000002">
    <property type="protein sequence ID" value="MCK6257374.1"/>
    <property type="molecule type" value="Genomic_DNA"/>
</dbReference>
<organism evidence="4 5">
    <name type="scientific">Fictibacillus marinisediminis</name>
    <dbReference type="NCBI Taxonomy" id="2878389"/>
    <lineage>
        <taxon>Bacteria</taxon>
        <taxon>Bacillati</taxon>
        <taxon>Bacillota</taxon>
        <taxon>Bacilli</taxon>
        <taxon>Bacillales</taxon>
        <taxon>Fictibacillaceae</taxon>
        <taxon>Fictibacillus</taxon>
    </lineage>
</organism>
<name>A0A9X1XB14_9BACL</name>
<proteinExistence type="inferred from homology"/>
<gene>
    <name evidence="4" type="ORF">LCY76_12295</name>
</gene>
<accession>A0A9X1XB14</accession>